<keyword evidence="2" id="KW-0238">DNA-binding</keyword>
<evidence type="ECO:0000256" key="3">
    <source>
        <dbReference type="ARBA" id="ARBA00023163"/>
    </source>
</evidence>
<dbReference type="PANTHER" id="PTHR43132:SF2">
    <property type="entry name" value="ARSENICAL RESISTANCE OPERON REPRESSOR ARSR-RELATED"/>
    <property type="match status" value="1"/>
</dbReference>
<dbReference type="InterPro" id="IPR001845">
    <property type="entry name" value="HTH_ArsR_DNA-bd_dom"/>
</dbReference>
<dbReference type="EMBL" id="WIOL01000006">
    <property type="protein sequence ID" value="MQT18374.1"/>
    <property type="molecule type" value="Genomic_DNA"/>
</dbReference>
<keyword evidence="1" id="KW-0805">Transcription regulation</keyword>
<gene>
    <name evidence="5" type="ORF">F3168_14055</name>
</gene>
<dbReference type="PANTHER" id="PTHR43132">
    <property type="entry name" value="ARSENICAL RESISTANCE OPERON REPRESSOR ARSR-RELATED"/>
    <property type="match status" value="1"/>
</dbReference>
<dbReference type="GO" id="GO:0003677">
    <property type="term" value="F:DNA binding"/>
    <property type="evidence" value="ECO:0007669"/>
    <property type="project" value="UniProtKB-KW"/>
</dbReference>
<name>A0A7C9GZ59_9SPHN</name>
<keyword evidence="6" id="KW-1185">Reference proteome</keyword>
<dbReference type="SMART" id="SM00418">
    <property type="entry name" value="HTH_ARSR"/>
    <property type="match status" value="1"/>
</dbReference>
<dbReference type="InterPro" id="IPR036388">
    <property type="entry name" value="WH-like_DNA-bd_sf"/>
</dbReference>
<evidence type="ECO:0000313" key="6">
    <source>
        <dbReference type="Proteomes" id="UP000481327"/>
    </source>
</evidence>
<dbReference type="PROSITE" id="PS50987">
    <property type="entry name" value="HTH_ARSR_2"/>
    <property type="match status" value="1"/>
</dbReference>
<accession>A0A7C9GZ59</accession>
<dbReference type="Pfam" id="PF12840">
    <property type="entry name" value="HTH_20"/>
    <property type="match status" value="1"/>
</dbReference>
<dbReference type="AlphaFoldDB" id="A0A7C9GZ59"/>
<dbReference type="SUPFAM" id="SSF46785">
    <property type="entry name" value="Winged helix' DNA-binding domain"/>
    <property type="match status" value="1"/>
</dbReference>
<evidence type="ECO:0000256" key="1">
    <source>
        <dbReference type="ARBA" id="ARBA00023015"/>
    </source>
</evidence>
<dbReference type="InterPro" id="IPR051011">
    <property type="entry name" value="Metal_resp_trans_reg"/>
</dbReference>
<dbReference type="RefSeq" id="WP_152578844.1">
    <property type="nucleotide sequence ID" value="NZ_JAATJI010000001.1"/>
</dbReference>
<dbReference type="CDD" id="cd00090">
    <property type="entry name" value="HTH_ARSR"/>
    <property type="match status" value="1"/>
</dbReference>
<feature type="domain" description="HTH arsR-type" evidence="4">
    <location>
        <begin position="1"/>
        <end position="95"/>
    </location>
</feature>
<dbReference type="Proteomes" id="UP000481327">
    <property type="component" value="Unassembled WGS sequence"/>
</dbReference>
<reference evidence="5 6" key="1">
    <citation type="submission" date="2019-09" db="EMBL/GenBank/DDBJ databases">
        <title>Polymorphobacter sp. isolated from a lake in China.</title>
        <authorList>
            <person name="Liu Z."/>
        </authorList>
    </citation>
    <scope>NUCLEOTIDE SEQUENCE [LARGE SCALE GENOMIC DNA]</scope>
    <source>
        <strain evidence="5 6">D40P</strain>
    </source>
</reference>
<evidence type="ECO:0000313" key="5">
    <source>
        <dbReference type="EMBL" id="MQT18374.1"/>
    </source>
</evidence>
<dbReference type="InterPro" id="IPR011991">
    <property type="entry name" value="ArsR-like_HTH"/>
</dbReference>
<organism evidence="5 6">
    <name type="scientific">Sandarakinorhabdus fusca</name>
    <dbReference type="NCBI Taxonomy" id="1439888"/>
    <lineage>
        <taxon>Bacteria</taxon>
        <taxon>Pseudomonadati</taxon>
        <taxon>Pseudomonadota</taxon>
        <taxon>Alphaproteobacteria</taxon>
        <taxon>Sphingomonadales</taxon>
        <taxon>Sphingosinicellaceae</taxon>
        <taxon>Sandarakinorhabdus</taxon>
    </lineage>
</organism>
<dbReference type="NCBIfam" id="NF033788">
    <property type="entry name" value="HTH_metalloreg"/>
    <property type="match status" value="1"/>
</dbReference>
<dbReference type="Gene3D" id="1.10.10.10">
    <property type="entry name" value="Winged helix-like DNA-binding domain superfamily/Winged helix DNA-binding domain"/>
    <property type="match status" value="1"/>
</dbReference>
<comment type="caution">
    <text evidence="5">The sequence shown here is derived from an EMBL/GenBank/DDBJ whole genome shotgun (WGS) entry which is preliminary data.</text>
</comment>
<dbReference type="InterPro" id="IPR036390">
    <property type="entry name" value="WH_DNA-bd_sf"/>
</dbReference>
<keyword evidence="3" id="KW-0804">Transcription</keyword>
<evidence type="ECO:0000256" key="2">
    <source>
        <dbReference type="ARBA" id="ARBA00023125"/>
    </source>
</evidence>
<dbReference type="PRINTS" id="PR00778">
    <property type="entry name" value="HTHARSR"/>
</dbReference>
<dbReference type="GO" id="GO:0003700">
    <property type="term" value="F:DNA-binding transcription factor activity"/>
    <property type="evidence" value="ECO:0007669"/>
    <property type="project" value="InterPro"/>
</dbReference>
<evidence type="ECO:0000259" key="4">
    <source>
        <dbReference type="PROSITE" id="PS50987"/>
    </source>
</evidence>
<protein>
    <submittedName>
        <fullName evidence="5">Metalloregulator ArsR/SmtB family transcription factor</fullName>
    </submittedName>
</protein>
<proteinExistence type="predicted"/>
<dbReference type="OrthoDB" id="9804742at2"/>
<sequence>MEISAMVDRLAALAQPHRLAVFRLLVVAGPEGRAAGDIADAIGLPASSLSFHLAHLKRAGLVTAVRDGRSLRYAADFGAMRGLVDFLTDNCCAGAACGPDLERLIA</sequence>